<organism evidence="1 2">
    <name type="scientific">Melia azedarach</name>
    <name type="common">Chinaberry tree</name>
    <dbReference type="NCBI Taxonomy" id="155640"/>
    <lineage>
        <taxon>Eukaryota</taxon>
        <taxon>Viridiplantae</taxon>
        <taxon>Streptophyta</taxon>
        <taxon>Embryophyta</taxon>
        <taxon>Tracheophyta</taxon>
        <taxon>Spermatophyta</taxon>
        <taxon>Magnoliopsida</taxon>
        <taxon>eudicotyledons</taxon>
        <taxon>Gunneridae</taxon>
        <taxon>Pentapetalae</taxon>
        <taxon>rosids</taxon>
        <taxon>malvids</taxon>
        <taxon>Sapindales</taxon>
        <taxon>Meliaceae</taxon>
        <taxon>Melia</taxon>
    </lineage>
</organism>
<protein>
    <submittedName>
        <fullName evidence="1">Flowering time control protein FCA-like</fullName>
    </submittedName>
</protein>
<gene>
    <name evidence="1" type="ORF">OWV82_000876</name>
</gene>
<keyword evidence="2" id="KW-1185">Reference proteome</keyword>
<sequence>MCFFSLRRTERNPQTSAASTPTVPTVPQSSQTVAPLECDWSEHTCPDGNKYYYNCVTCESKWDKPEEYILFEQQLQKQQKLQNKSQQLSCQSSVFSTKEVAQAPEVQLQTDIFHQKLQLQQPSTSALHAMPRALSKQIKSSQMRILAKTKELDHLQVQSKCSPVVHPALV</sequence>
<reference evidence="1 2" key="1">
    <citation type="journal article" date="2023" name="Science">
        <title>Complex scaffold remodeling in plant triterpene biosynthesis.</title>
        <authorList>
            <person name="De La Pena R."/>
            <person name="Hodgson H."/>
            <person name="Liu J.C."/>
            <person name="Stephenson M.J."/>
            <person name="Martin A.C."/>
            <person name="Owen C."/>
            <person name="Harkess A."/>
            <person name="Leebens-Mack J."/>
            <person name="Jimenez L.E."/>
            <person name="Osbourn A."/>
            <person name="Sattely E.S."/>
        </authorList>
    </citation>
    <scope>NUCLEOTIDE SEQUENCE [LARGE SCALE GENOMIC DNA]</scope>
    <source>
        <strain evidence="2">cv. JPN11</strain>
        <tissue evidence="1">Leaf</tissue>
    </source>
</reference>
<proteinExistence type="predicted"/>
<evidence type="ECO:0000313" key="2">
    <source>
        <dbReference type="Proteomes" id="UP001164539"/>
    </source>
</evidence>
<name>A0ACC1YWV6_MELAZ</name>
<comment type="caution">
    <text evidence="1">The sequence shown here is derived from an EMBL/GenBank/DDBJ whole genome shotgun (WGS) entry which is preliminary data.</text>
</comment>
<evidence type="ECO:0000313" key="1">
    <source>
        <dbReference type="EMBL" id="KAJ4727839.1"/>
    </source>
</evidence>
<accession>A0ACC1YWV6</accession>
<dbReference type="EMBL" id="CM051394">
    <property type="protein sequence ID" value="KAJ4727839.1"/>
    <property type="molecule type" value="Genomic_DNA"/>
</dbReference>
<dbReference type="Proteomes" id="UP001164539">
    <property type="component" value="Chromosome 1"/>
</dbReference>